<sequence>MRLRGSVLQALALARVCRREEQKHRNASRNGPHLSSLYLVRPGPSIQVKRSSYDKQDPCIVADSYQEEPVSTISLYAKSSKEHHDSGSCERASDRRSLQKIESYSSASASASRRAISGYDDHSGLRDAQYTASPISAVNAITRQPQSSGPSLLYSSQPVIHESRAALTTSWPSISESTLSDNIVGTPGIEEKLDSRYQVRNYDYKKFFQPGRVFSTLWTDPTSEKTNQSQTFISEVIYGEKVHTKIRRFVIIQQRDKCYNCLPVTTYGGRGYKKSGIELNEHSQIYSHKCPKEVQGMKKKPLKVILSKTGDSLEDTSLINYGRIYTVESNVKVLDVGVLDEESQKRLQRYYRQVNFSEDLPLDSKSQREEADLAGTGTSFLSVEQSYQSDHQKRSFTSTPGLIYTNPSQSTSSQSETRVSPRYPEEPSVEGSETVTSNSRKISSLEDRSKGKSTGLPSGISRYSASEVTSSDFFTTPTSTQIGDPFVPAQRGNIGLAIGKEPTVPLPNQAIGVANVGDLHPSVGPLNMQNAGSSNLDPSSPIRQEAAQPFHTIPTPELYPRKPHQALDGYPRVDLNSRVHEKGGDYASIERPTSSSSSIASTLLSTSASNFDSESSLSSVMSRTNLRERLVALLYEEEELQSLYIDALCKTTPDKFERNLRRGLAKMSVNLRSEATSSPERQTAKIIQTLSRNVAHIIRGRLEDETVNELEHKTLRKNDDADSDGSNDGDLEPADDLEDDLDALRNLEAFVLRSDSMRLLKDSLRRFIYPDPAQFALSKTWPFKKPKTSSCPFHYEVNWDTRKYLSLSFPASQKLGTVLTLTGNVIDAQAASCQDYISATWKGIGPPFLQCLEILLQNLNNSSKNWVIRQKLPNGNTEIILKSDINDEVVEDNDTHSTDLGYRSIEKITIIATHAIHSQIISILVWICAAVRPSTNSEIMLSSAVIETSQKKDGTSKLSIRMSALEGTPQGGGTCWHSILPYGVIAKGFRIRDRKQGQGLEISFADMALLSHALDFVEVEGGLVLHGLQSLLIPIEELRDDNALQWHYEDKRHHKKQGRRTLLKILNDNGGFQWLKELDPLQLSQRRCFLGWAEEAVVAMGTESHLSTNIRWSGAKRAPRIQHINTHTWNIGASGAGFVNASKGWVRERVAMRGRLTFDYDKDIHDTFNDDEKKHVIVYDNGTKTAWCLPQPNIVLHLVYRILLRRNYRLFDGEHPTELQAVPPDIACGGEALKILKRSLRYRVVKDETDDGVVEEPLSCTIKQVWHLLNTIRDKLESVVDEFEDVGEGPPRTLYGVELSAVLLMLRGMPIRRADVHQPWVHLTSEEPLVLFCKGIGQPIIPITTDQLCRPWKTVPHGQNFLVATAAAVKYFLHQQYQGPDGSRLHANLKWLYGNSLIQSHSNHHERKPVSHVQYIQSVRECSLDKQLLGKVRLRRNSCFIFSGSMPRFACLKHERKVPRRRLKKDPPAPQCSDIKGKSILLEPFEFESASGSSPDSERYLGSSLHRSNSTSSHESQEYVAEASLDGNVDVLHQPVRATISVLVERRATQLQKGVSYQAQDMLNSIPRYVLGSVPKSLKHKKRANPLRNMRPEGDESHTQEART</sequence>
<feature type="compositionally biased region" description="Low complexity" evidence="1">
    <location>
        <begin position="1503"/>
        <end position="1514"/>
    </location>
</feature>
<feature type="domain" description="DUF6590" evidence="2">
    <location>
        <begin position="205"/>
        <end position="348"/>
    </location>
</feature>
<feature type="region of interest" description="Disordered" evidence="1">
    <location>
        <begin position="78"/>
        <end position="105"/>
    </location>
</feature>
<feature type="compositionally biased region" description="Acidic residues" evidence="1">
    <location>
        <begin position="721"/>
        <end position="736"/>
    </location>
</feature>
<dbReference type="Pfam" id="PF20233">
    <property type="entry name" value="DUF6590"/>
    <property type="match status" value="1"/>
</dbReference>
<evidence type="ECO:0000313" key="4">
    <source>
        <dbReference type="Proteomes" id="UP000566819"/>
    </source>
</evidence>
<reference evidence="3 4" key="1">
    <citation type="submission" date="2020-03" db="EMBL/GenBank/DDBJ databases">
        <title>Draft Genome Sequence of Cudoniella acicularis.</title>
        <authorList>
            <person name="Buettner E."/>
            <person name="Kellner H."/>
        </authorList>
    </citation>
    <scope>NUCLEOTIDE SEQUENCE [LARGE SCALE GENOMIC DNA]</scope>
    <source>
        <strain evidence="3 4">DSM 108380</strain>
    </source>
</reference>
<accession>A0A8H4R9U2</accession>
<feature type="region of interest" description="Disordered" evidence="1">
    <location>
        <begin position="714"/>
        <end position="736"/>
    </location>
</feature>
<dbReference type="Proteomes" id="UP000566819">
    <property type="component" value="Unassembled WGS sequence"/>
</dbReference>
<feature type="compositionally biased region" description="Polar residues" evidence="1">
    <location>
        <begin position="431"/>
        <end position="442"/>
    </location>
</feature>
<comment type="caution">
    <text evidence="3">The sequence shown here is derived from an EMBL/GenBank/DDBJ whole genome shotgun (WGS) entry which is preliminary data.</text>
</comment>
<feature type="compositionally biased region" description="Polar residues" evidence="1">
    <location>
        <begin position="391"/>
        <end position="418"/>
    </location>
</feature>
<dbReference type="PANTHER" id="PTHR35391">
    <property type="entry name" value="C2H2-TYPE DOMAIN-CONTAINING PROTEIN-RELATED"/>
    <property type="match status" value="1"/>
</dbReference>
<dbReference type="OrthoDB" id="1577640at2759"/>
<dbReference type="EMBL" id="JAAMPI010001214">
    <property type="protein sequence ID" value="KAF4626150.1"/>
    <property type="molecule type" value="Genomic_DNA"/>
</dbReference>
<evidence type="ECO:0000313" key="3">
    <source>
        <dbReference type="EMBL" id="KAF4626150.1"/>
    </source>
</evidence>
<gene>
    <name evidence="3" type="ORF">G7Y89_g12011</name>
</gene>
<proteinExistence type="predicted"/>
<protein>
    <recommendedName>
        <fullName evidence="2">DUF6590 domain-containing protein</fullName>
    </recommendedName>
</protein>
<dbReference type="PANTHER" id="PTHR35391:SF5">
    <property type="entry name" value="DUF6590 DOMAIN-CONTAINING PROTEIN"/>
    <property type="match status" value="1"/>
</dbReference>
<feature type="region of interest" description="Disordered" evidence="1">
    <location>
        <begin position="1488"/>
        <end position="1518"/>
    </location>
</feature>
<feature type="compositionally biased region" description="Basic and acidic residues" evidence="1">
    <location>
        <begin position="79"/>
        <end position="99"/>
    </location>
</feature>
<evidence type="ECO:0000259" key="2">
    <source>
        <dbReference type="Pfam" id="PF20233"/>
    </source>
</evidence>
<organism evidence="3 4">
    <name type="scientific">Cudoniella acicularis</name>
    <dbReference type="NCBI Taxonomy" id="354080"/>
    <lineage>
        <taxon>Eukaryota</taxon>
        <taxon>Fungi</taxon>
        <taxon>Dikarya</taxon>
        <taxon>Ascomycota</taxon>
        <taxon>Pezizomycotina</taxon>
        <taxon>Leotiomycetes</taxon>
        <taxon>Helotiales</taxon>
        <taxon>Tricladiaceae</taxon>
        <taxon>Cudoniella</taxon>
    </lineage>
</organism>
<feature type="compositionally biased region" description="Basic and acidic residues" evidence="1">
    <location>
        <begin position="1590"/>
        <end position="1604"/>
    </location>
</feature>
<dbReference type="InterPro" id="IPR046497">
    <property type="entry name" value="DUF6590"/>
</dbReference>
<name>A0A8H4R9U2_9HELO</name>
<feature type="region of interest" description="Disordered" evidence="1">
    <location>
        <begin position="391"/>
        <end position="463"/>
    </location>
</feature>
<evidence type="ECO:0000256" key="1">
    <source>
        <dbReference type="SAM" id="MobiDB-lite"/>
    </source>
</evidence>
<keyword evidence="4" id="KW-1185">Reference proteome</keyword>
<feature type="region of interest" description="Disordered" evidence="1">
    <location>
        <begin position="1574"/>
        <end position="1604"/>
    </location>
</feature>